<accession>A0A6J4TTP0</accession>
<evidence type="ECO:0000313" key="1">
    <source>
        <dbReference type="EMBL" id="CAA9531334.1"/>
    </source>
</evidence>
<dbReference type="EMBL" id="CADCWE010000058">
    <property type="protein sequence ID" value="CAA9531334.1"/>
    <property type="molecule type" value="Genomic_DNA"/>
</dbReference>
<name>A0A6J4TTP0_9BACT</name>
<gene>
    <name evidence="1" type="ORF">AVDCRST_MAG73-979</name>
</gene>
<protein>
    <submittedName>
        <fullName evidence="1">Uncharacterized protein</fullName>
    </submittedName>
</protein>
<organism evidence="1">
    <name type="scientific">uncultured Thermomicrobiales bacterium</name>
    <dbReference type="NCBI Taxonomy" id="1645740"/>
    <lineage>
        <taxon>Bacteria</taxon>
        <taxon>Pseudomonadati</taxon>
        <taxon>Thermomicrobiota</taxon>
        <taxon>Thermomicrobia</taxon>
        <taxon>Thermomicrobiales</taxon>
        <taxon>environmental samples</taxon>
    </lineage>
</organism>
<dbReference type="AlphaFoldDB" id="A0A6J4TTP0"/>
<proteinExistence type="predicted"/>
<reference evidence="1" key="1">
    <citation type="submission" date="2020-02" db="EMBL/GenBank/DDBJ databases">
        <authorList>
            <person name="Meier V. D."/>
        </authorList>
    </citation>
    <scope>NUCLEOTIDE SEQUENCE</scope>
    <source>
        <strain evidence="1">AVDCRST_MAG73</strain>
    </source>
</reference>
<sequence>MIEPSRFPARRKGRSPMPIQHPKSVRYYIVKADDLAVVKSVPVARAATGGAAVAPPVAAPEVGSDAAPGAGRRAAAAMRPVRRLVRAATRRSGAERSR</sequence>